<accession>A0AA37UL14</accession>
<dbReference type="EMBL" id="BQXU01000060">
    <property type="protein sequence ID" value="GKT52079.1"/>
    <property type="molecule type" value="Genomic_DNA"/>
</dbReference>
<dbReference type="InterPro" id="IPR019775">
    <property type="entry name" value="WD40_repeat_CS"/>
</dbReference>
<evidence type="ECO:0000313" key="4">
    <source>
        <dbReference type="EMBL" id="GKT52079.1"/>
    </source>
</evidence>
<evidence type="ECO:0000313" key="5">
    <source>
        <dbReference type="Proteomes" id="UP001055115"/>
    </source>
</evidence>
<dbReference type="GeneID" id="73333062"/>
<dbReference type="Pfam" id="PF00400">
    <property type="entry name" value="WD40"/>
    <property type="match status" value="2"/>
</dbReference>
<evidence type="ECO:0000256" key="3">
    <source>
        <dbReference type="PROSITE-ProRule" id="PRU00221"/>
    </source>
</evidence>
<dbReference type="InterPro" id="IPR001680">
    <property type="entry name" value="WD40_rpt"/>
</dbReference>
<dbReference type="PROSITE" id="PS50082">
    <property type="entry name" value="WD_REPEATS_2"/>
    <property type="match status" value="2"/>
</dbReference>
<dbReference type="AlphaFoldDB" id="A0AA37UL14"/>
<feature type="repeat" description="WD" evidence="3">
    <location>
        <begin position="52"/>
        <end position="93"/>
    </location>
</feature>
<dbReference type="Proteomes" id="UP001055115">
    <property type="component" value="Unassembled WGS sequence"/>
</dbReference>
<feature type="repeat" description="WD" evidence="3">
    <location>
        <begin position="10"/>
        <end position="51"/>
    </location>
</feature>
<dbReference type="PROSITE" id="PS00678">
    <property type="entry name" value="WD_REPEATS_1"/>
    <property type="match status" value="1"/>
</dbReference>
<reference evidence="4 5" key="1">
    <citation type="submission" date="2022-03" db="EMBL/GenBank/DDBJ databases">
        <title>Genome data of Colletotrichum spp.</title>
        <authorList>
            <person name="Utami Y.D."/>
            <person name="Hiruma K."/>
        </authorList>
    </citation>
    <scope>NUCLEOTIDE SEQUENCE [LARGE SCALE GENOMIC DNA]</scope>
    <source>
        <strain evidence="4 5">MAFF 239500</strain>
    </source>
</reference>
<organism evidence="4 5">
    <name type="scientific">Colletotrichum spaethianum</name>
    <dbReference type="NCBI Taxonomy" id="700344"/>
    <lineage>
        <taxon>Eukaryota</taxon>
        <taxon>Fungi</taxon>
        <taxon>Dikarya</taxon>
        <taxon>Ascomycota</taxon>
        <taxon>Pezizomycotina</taxon>
        <taxon>Sordariomycetes</taxon>
        <taxon>Hypocreomycetidae</taxon>
        <taxon>Glomerellales</taxon>
        <taxon>Glomerellaceae</taxon>
        <taxon>Colletotrichum</taxon>
        <taxon>Colletotrichum spaethianum species complex</taxon>
    </lineage>
</organism>
<proteinExistence type="predicted"/>
<dbReference type="RefSeq" id="XP_049134429.1">
    <property type="nucleotide sequence ID" value="XM_049278472.1"/>
</dbReference>
<gene>
    <name evidence="4" type="ORF">ColSpa_12260</name>
</gene>
<evidence type="ECO:0000256" key="1">
    <source>
        <dbReference type="ARBA" id="ARBA00022574"/>
    </source>
</evidence>
<dbReference type="InterPro" id="IPR036322">
    <property type="entry name" value="WD40_repeat_dom_sf"/>
</dbReference>
<dbReference type="PANTHER" id="PTHR19848:SF8">
    <property type="entry name" value="F-BOX AND WD REPEAT DOMAIN CONTAINING 7"/>
    <property type="match status" value="1"/>
</dbReference>
<dbReference type="SMART" id="SM00320">
    <property type="entry name" value="WD40"/>
    <property type="match status" value="2"/>
</dbReference>
<sequence length="114" mass="12411">MFSPKGNVTLEGHDASVDVVVFSLDGRQLASTSDDNTVKLWDMTTGQCQQTLEGHSGSVRPVAFSPDERQLASASEDKIVKLWDPATGQCQRALEGLISLKSVFEWTSQNQVKA</sequence>
<dbReference type="Gene3D" id="2.130.10.10">
    <property type="entry name" value="YVTN repeat-like/Quinoprotein amine dehydrogenase"/>
    <property type="match status" value="1"/>
</dbReference>
<name>A0AA37UL14_9PEZI</name>
<keyword evidence="2" id="KW-0677">Repeat</keyword>
<dbReference type="InterPro" id="IPR015943">
    <property type="entry name" value="WD40/YVTN_repeat-like_dom_sf"/>
</dbReference>
<protein>
    <submittedName>
        <fullName evidence="4">Vegetative incompatibility protein HET-E-1</fullName>
    </submittedName>
</protein>
<dbReference type="PROSITE" id="PS50294">
    <property type="entry name" value="WD_REPEATS_REGION"/>
    <property type="match status" value="2"/>
</dbReference>
<comment type="caution">
    <text evidence="4">The sequence shown here is derived from an EMBL/GenBank/DDBJ whole genome shotgun (WGS) entry which is preliminary data.</text>
</comment>
<keyword evidence="5" id="KW-1185">Reference proteome</keyword>
<evidence type="ECO:0000256" key="2">
    <source>
        <dbReference type="ARBA" id="ARBA00022737"/>
    </source>
</evidence>
<dbReference type="PANTHER" id="PTHR19848">
    <property type="entry name" value="WD40 REPEAT PROTEIN"/>
    <property type="match status" value="1"/>
</dbReference>
<keyword evidence="1 3" id="KW-0853">WD repeat</keyword>
<dbReference type="SUPFAM" id="SSF50978">
    <property type="entry name" value="WD40 repeat-like"/>
    <property type="match status" value="1"/>
</dbReference>